<dbReference type="InterPro" id="IPR039601">
    <property type="entry name" value="Rrn5"/>
</dbReference>
<dbReference type="EMBL" id="KV453874">
    <property type="protein sequence ID" value="ODV82776.1"/>
    <property type="molecule type" value="Genomic_DNA"/>
</dbReference>
<organism evidence="2 3">
    <name type="scientific">[Candida] arabinofermentans NRRL YB-2248</name>
    <dbReference type="NCBI Taxonomy" id="983967"/>
    <lineage>
        <taxon>Eukaryota</taxon>
        <taxon>Fungi</taxon>
        <taxon>Dikarya</taxon>
        <taxon>Ascomycota</taxon>
        <taxon>Saccharomycotina</taxon>
        <taxon>Pichiomycetes</taxon>
        <taxon>Pichiales</taxon>
        <taxon>Pichiaceae</taxon>
        <taxon>Ogataea</taxon>
        <taxon>Ogataea/Candida clade</taxon>
    </lineage>
</organism>
<dbReference type="AlphaFoldDB" id="A0A1E4STD3"/>
<dbReference type="GO" id="GO:0001181">
    <property type="term" value="F:RNA polymerase I general transcription initiation factor activity"/>
    <property type="evidence" value="ECO:0007669"/>
    <property type="project" value="TreeGrafter"/>
</dbReference>
<dbReference type="CDD" id="cd00167">
    <property type="entry name" value="SANT"/>
    <property type="match status" value="1"/>
</dbReference>
<feature type="region of interest" description="Disordered" evidence="1">
    <location>
        <begin position="477"/>
        <end position="520"/>
    </location>
</feature>
<evidence type="ECO:0000313" key="2">
    <source>
        <dbReference type="EMBL" id="ODV82776.1"/>
    </source>
</evidence>
<feature type="compositionally biased region" description="Acidic residues" evidence="1">
    <location>
        <begin position="510"/>
        <end position="520"/>
    </location>
</feature>
<dbReference type="PANTHER" id="PTHR28079:SF1">
    <property type="entry name" value="RNA POLYMERASE I-SPECIFIC TRANSCRIPTION INITIATION FACTOR RRN5"/>
    <property type="match status" value="1"/>
</dbReference>
<accession>A0A1E4STD3</accession>
<proteinExistence type="predicted"/>
<dbReference type="PANTHER" id="PTHR28079">
    <property type="entry name" value="RNA POLYMERASE I-SPECIFIC TRANSCRIPTION INITIATION FACTOR RRN5"/>
    <property type="match status" value="1"/>
</dbReference>
<evidence type="ECO:0000313" key="3">
    <source>
        <dbReference type="Proteomes" id="UP000094801"/>
    </source>
</evidence>
<dbReference type="GO" id="GO:0042790">
    <property type="term" value="P:nucleolar large rRNA transcription by RNA polymerase I"/>
    <property type="evidence" value="ECO:0007669"/>
    <property type="project" value="InterPro"/>
</dbReference>
<dbReference type="STRING" id="983967.A0A1E4STD3"/>
<gene>
    <name evidence="2" type="ORF">CANARDRAFT_10234</name>
</gene>
<dbReference type="SUPFAM" id="SSF46689">
    <property type="entry name" value="Homeodomain-like"/>
    <property type="match status" value="1"/>
</dbReference>
<reference evidence="3" key="1">
    <citation type="submission" date="2016-04" db="EMBL/GenBank/DDBJ databases">
        <title>Comparative genomics of biotechnologically important yeasts.</title>
        <authorList>
            <consortium name="DOE Joint Genome Institute"/>
            <person name="Riley R."/>
            <person name="Haridas S."/>
            <person name="Wolfe K.H."/>
            <person name="Lopes M.R."/>
            <person name="Hittinger C.T."/>
            <person name="Goker M."/>
            <person name="Salamov A."/>
            <person name="Wisecaver J."/>
            <person name="Long T.M."/>
            <person name="Aerts A.L."/>
            <person name="Barry K."/>
            <person name="Choi C."/>
            <person name="Clum A."/>
            <person name="Coughlan A.Y."/>
            <person name="Deshpande S."/>
            <person name="Douglass A.P."/>
            <person name="Hanson S.J."/>
            <person name="Klenk H.-P."/>
            <person name="Labutti K."/>
            <person name="Lapidus A."/>
            <person name="Lindquist E."/>
            <person name="Lipzen A."/>
            <person name="Meier-Kolthoff J.P."/>
            <person name="Ohm R.A."/>
            <person name="Otillar R.P."/>
            <person name="Pangilinan J."/>
            <person name="Peng Y."/>
            <person name="Rokas A."/>
            <person name="Rosa C.A."/>
            <person name="Scheuner C."/>
            <person name="Sibirny A.A."/>
            <person name="Slot J.C."/>
            <person name="Stielow J.B."/>
            <person name="Sun H."/>
            <person name="Kurtzman C.P."/>
            <person name="Blackwell M."/>
            <person name="Grigoriev I.V."/>
            <person name="Jeffries T.W."/>
        </authorList>
    </citation>
    <scope>NUCLEOTIDE SEQUENCE [LARGE SCALE GENOMIC DNA]</scope>
    <source>
        <strain evidence="3">NRRL YB-2248</strain>
    </source>
</reference>
<dbReference type="InterPro" id="IPR009057">
    <property type="entry name" value="Homeodomain-like_sf"/>
</dbReference>
<dbReference type="OrthoDB" id="2240312at2759"/>
<feature type="region of interest" description="Disordered" evidence="1">
    <location>
        <begin position="1"/>
        <end position="67"/>
    </location>
</feature>
<feature type="compositionally biased region" description="Acidic residues" evidence="1">
    <location>
        <begin position="15"/>
        <end position="38"/>
    </location>
</feature>
<dbReference type="GO" id="GO:0000182">
    <property type="term" value="F:rDNA binding"/>
    <property type="evidence" value="ECO:0007669"/>
    <property type="project" value="TreeGrafter"/>
</dbReference>
<dbReference type="GO" id="GO:0000500">
    <property type="term" value="C:RNA polymerase I upstream activating factor complex"/>
    <property type="evidence" value="ECO:0007669"/>
    <property type="project" value="InterPro"/>
</dbReference>
<keyword evidence="3" id="KW-1185">Reference proteome</keyword>
<evidence type="ECO:0000256" key="1">
    <source>
        <dbReference type="SAM" id="MobiDB-lite"/>
    </source>
</evidence>
<dbReference type="InterPro" id="IPR001005">
    <property type="entry name" value="SANT/Myb"/>
</dbReference>
<feature type="compositionally biased region" description="Acidic residues" evidence="1">
    <location>
        <begin position="46"/>
        <end position="62"/>
    </location>
</feature>
<dbReference type="GO" id="GO:0006361">
    <property type="term" value="P:transcription initiation at RNA polymerase I promoter"/>
    <property type="evidence" value="ECO:0007669"/>
    <property type="project" value="TreeGrafter"/>
</dbReference>
<sequence length="742" mass="87952">MDLNDTESDGRVIDEVDEDEIMHDLLDDAQNDDDDDLNDLVISDDGNGDDLDDDDDDDDDNDLSQVNDDVTNNVISKYTYELRPLRNFSPHELRKRQRVQKRRALHQPLSCGTLPPIDYDLIDKSDAIFRSMRFHYSKRCDRYLRAKKFVKDSIIDEQRRVSKMNPNYFNHFLIETRAFKEFHSEHGPDGLIGSYITSKGRRIPKYLAGIDTTCSFWTSREKDLFFELLGRYTITRVETIQKHLKTKSILEIFTYYNLLKRETEEYKRDPVKFTDLVSMNEIPASYEMSNEFVDMETSQATESNTFIDLDRELVDKKDKRRRRWITDPIPDLINKENMQDLSNTIYAKGNIIRHHRTGKWIMQFSPTSYWLFGAEVKNLTYEIILKLIELKLSKLNKDSLDVFYRRRLLKISQHDIRKVVIDMKLNRPRKLRAYWDSIIKRLKLYVLNDEDMKNPDDEAVLLRAKWRDMQRVEHRVNPLTKEQLRDHRINPQGEFDKEDENENETNNVNGDEEKEEEEEEEEEVFLDASTDYLTAIKHATKIDDLDERKNRGLGNDAIAGGYLAGLRSKGKDKRSLTPEEVISDYNWIVDADEALMENEELVEKMFLYETALLARQDYERSLKYENIILKMLSLKSDQILMNDETMSKLYVNYKYYPQRVGYKIRPLVKLKENVKGVVQRSDIEIFLKHNDTTEDKYDLNLPDEELYTYYNESDPFTVPYFPDITEDMMLLHAYHYADYSNE</sequence>
<name>A0A1E4STD3_9ASCO</name>
<feature type="compositionally biased region" description="Basic and acidic residues" evidence="1">
    <location>
        <begin position="477"/>
        <end position="489"/>
    </location>
</feature>
<dbReference type="Proteomes" id="UP000094801">
    <property type="component" value="Unassembled WGS sequence"/>
</dbReference>
<protein>
    <recommendedName>
        <fullName evidence="4">Myb-like domain-containing protein</fullName>
    </recommendedName>
</protein>
<evidence type="ECO:0008006" key="4">
    <source>
        <dbReference type="Google" id="ProtNLM"/>
    </source>
</evidence>